<dbReference type="AlphaFoldDB" id="A0AAD5S571"/>
<dbReference type="EMBL" id="JADGJD010001568">
    <property type="protein sequence ID" value="KAJ3040324.1"/>
    <property type="molecule type" value="Genomic_DNA"/>
</dbReference>
<feature type="non-terminal residue" evidence="1">
    <location>
        <position position="378"/>
    </location>
</feature>
<protein>
    <submittedName>
        <fullName evidence="1">Uncharacterized protein</fullName>
    </submittedName>
</protein>
<gene>
    <name evidence="1" type="ORF">HK097_002592</name>
</gene>
<proteinExistence type="predicted"/>
<sequence>MPSNGTPSLLEKGPVLVVKPRAEGWSTKGIVLLVAATAAVSFQLGAISNTRKPELSIPPTTLHRHPSSRPLHDIPSPVNQTHLEPCNPYSEPGFWDVKTNRWTLYSTLMNSTYTSTLPNRKRQIPTTCSSPNTPPSDPITALIRGNLSSLTYLNDAFIILAGDSQARNTVDQFCRLAHPHLLPQKTLPYSEARIAFWNGTFRTGPFEKYKSLGPHYFYPHICRLDALNLTIMNYFHPGIRWTKGQDGSVFIEEGHTTDPRQRIFELLIPFLERVNLTGPGGIHPSGPTLISANSLLWDIRGAMQAKLVLNLTTVQAHIGAWMHKCRFDFLNSLAEAFPTAEIVWNTMPYGTNRSRYGVAEMAILNGAGMAVAKEVGIE</sequence>
<dbReference type="Proteomes" id="UP001212841">
    <property type="component" value="Unassembled WGS sequence"/>
</dbReference>
<comment type="caution">
    <text evidence="1">The sequence shown here is derived from an EMBL/GenBank/DDBJ whole genome shotgun (WGS) entry which is preliminary data.</text>
</comment>
<evidence type="ECO:0000313" key="1">
    <source>
        <dbReference type="EMBL" id="KAJ3040324.1"/>
    </source>
</evidence>
<keyword evidence="2" id="KW-1185">Reference proteome</keyword>
<accession>A0AAD5S571</accession>
<evidence type="ECO:0000313" key="2">
    <source>
        <dbReference type="Proteomes" id="UP001212841"/>
    </source>
</evidence>
<name>A0AAD5S571_9FUNG</name>
<organism evidence="1 2">
    <name type="scientific">Rhizophlyctis rosea</name>
    <dbReference type="NCBI Taxonomy" id="64517"/>
    <lineage>
        <taxon>Eukaryota</taxon>
        <taxon>Fungi</taxon>
        <taxon>Fungi incertae sedis</taxon>
        <taxon>Chytridiomycota</taxon>
        <taxon>Chytridiomycota incertae sedis</taxon>
        <taxon>Chytridiomycetes</taxon>
        <taxon>Rhizophlyctidales</taxon>
        <taxon>Rhizophlyctidaceae</taxon>
        <taxon>Rhizophlyctis</taxon>
    </lineage>
</organism>
<reference evidence="1" key="1">
    <citation type="submission" date="2020-05" db="EMBL/GenBank/DDBJ databases">
        <title>Phylogenomic resolution of chytrid fungi.</title>
        <authorList>
            <person name="Stajich J.E."/>
            <person name="Amses K."/>
            <person name="Simmons R."/>
            <person name="Seto K."/>
            <person name="Myers J."/>
            <person name="Bonds A."/>
            <person name="Quandt C.A."/>
            <person name="Barry K."/>
            <person name="Liu P."/>
            <person name="Grigoriev I."/>
            <person name="Longcore J.E."/>
            <person name="James T.Y."/>
        </authorList>
    </citation>
    <scope>NUCLEOTIDE SEQUENCE</scope>
    <source>
        <strain evidence="1">JEL0318</strain>
    </source>
</reference>